<protein>
    <submittedName>
        <fullName evidence="1">Uncharacterized protein</fullName>
    </submittedName>
</protein>
<dbReference type="AlphaFoldDB" id="A0A161VRS6"/>
<name>A0A161VRS6_NODSP</name>
<reference evidence="1 2" key="1">
    <citation type="submission" date="2016-04" db="EMBL/GenBank/DDBJ databases">
        <title>Draft Genome Assembly of the Bloom-forming Cyanobacterium Nodularia spumigena Strain CENA596 in Shrimp Production Ponds.</title>
        <authorList>
            <person name="Popin R.V."/>
            <person name="Rigonato J."/>
            <person name="Abreu V.A."/>
            <person name="Andreote A.P."/>
            <person name="Silveira S.B."/>
            <person name="Odebrecht C."/>
            <person name="Fiore M.F."/>
        </authorList>
    </citation>
    <scope>NUCLEOTIDE SEQUENCE [LARGE SCALE GENOMIC DNA]</scope>
    <source>
        <strain evidence="1 2">CENA596</strain>
    </source>
</reference>
<gene>
    <name evidence="1" type="ORF">A2T98_10420</name>
</gene>
<dbReference type="Proteomes" id="UP000076555">
    <property type="component" value="Unassembled WGS sequence"/>
</dbReference>
<organism evidence="1 2">
    <name type="scientific">Nodularia spumigena CENA596</name>
    <dbReference type="NCBI Taxonomy" id="1819295"/>
    <lineage>
        <taxon>Bacteria</taxon>
        <taxon>Bacillati</taxon>
        <taxon>Cyanobacteriota</taxon>
        <taxon>Cyanophyceae</taxon>
        <taxon>Nostocales</taxon>
        <taxon>Nodulariaceae</taxon>
        <taxon>Nodularia</taxon>
    </lineage>
</organism>
<dbReference type="EMBL" id="LWAJ01000126">
    <property type="protein sequence ID" value="KZL49865.1"/>
    <property type="molecule type" value="Genomic_DNA"/>
</dbReference>
<proteinExistence type="predicted"/>
<comment type="caution">
    <text evidence="1">The sequence shown here is derived from an EMBL/GenBank/DDBJ whole genome shotgun (WGS) entry which is preliminary data.</text>
</comment>
<evidence type="ECO:0000313" key="1">
    <source>
        <dbReference type="EMBL" id="KZL49865.1"/>
    </source>
</evidence>
<sequence length="91" mass="10356">MLAMIFCALCSWVIVILSSFSIWLTLKKGTNHLKMLHQIPCHNCEFFTNDYRLKCTVNPIKACSEEAIGCIDFEPKTCNCNASQRGRRKLG</sequence>
<dbReference type="OrthoDB" id="514667at2"/>
<accession>A0A161VRS6</accession>
<dbReference type="RefSeq" id="WP_063872713.1">
    <property type="nucleotide sequence ID" value="NZ_CAWMRI010000126.1"/>
</dbReference>
<evidence type="ECO:0000313" key="2">
    <source>
        <dbReference type="Proteomes" id="UP000076555"/>
    </source>
</evidence>